<comment type="caution">
    <text evidence="2">The sequence shown here is derived from an EMBL/GenBank/DDBJ whole genome shotgun (WGS) entry which is preliminary data.</text>
</comment>
<feature type="non-terminal residue" evidence="2">
    <location>
        <position position="1"/>
    </location>
</feature>
<dbReference type="GO" id="GO:0006355">
    <property type="term" value="P:regulation of DNA-templated transcription"/>
    <property type="evidence" value="ECO:0007669"/>
    <property type="project" value="InterPro"/>
</dbReference>
<sequence length="75" mass="8806">PAKTLSERLIRFFESHSVRPAGEKIFHIKMTRLAEEMNVKRIYVSKALNELQSEGLIRLERGRIYIPALENLIKR</sequence>
<feature type="domain" description="HTH crp-type" evidence="1">
    <location>
        <begin position="7"/>
        <end position="73"/>
    </location>
</feature>
<proteinExistence type="predicted"/>
<dbReference type="InterPro" id="IPR036390">
    <property type="entry name" value="WH_DNA-bd_sf"/>
</dbReference>
<name>K1S338_9ZZZZ</name>
<reference evidence="2" key="1">
    <citation type="journal article" date="2013" name="Environ. Microbiol.">
        <title>Microbiota from the distal guts of lean and obese adolescents exhibit partial functional redundancy besides clear differences in community structure.</title>
        <authorList>
            <person name="Ferrer M."/>
            <person name="Ruiz A."/>
            <person name="Lanza F."/>
            <person name="Haange S.B."/>
            <person name="Oberbach A."/>
            <person name="Till H."/>
            <person name="Bargiela R."/>
            <person name="Campoy C."/>
            <person name="Segura M.T."/>
            <person name="Richter M."/>
            <person name="von Bergen M."/>
            <person name="Seifert J."/>
            <person name="Suarez A."/>
        </authorList>
    </citation>
    <scope>NUCLEOTIDE SEQUENCE</scope>
</reference>
<dbReference type="AlphaFoldDB" id="K1S338"/>
<dbReference type="SUPFAM" id="SSF46785">
    <property type="entry name" value="Winged helix' DNA-binding domain"/>
    <property type="match status" value="1"/>
</dbReference>
<dbReference type="GO" id="GO:0003677">
    <property type="term" value="F:DNA binding"/>
    <property type="evidence" value="ECO:0007669"/>
    <property type="project" value="InterPro"/>
</dbReference>
<accession>K1S338</accession>
<organism evidence="2">
    <name type="scientific">human gut metagenome</name>
    <dbReference type="NCBI Taxonomy" id="408170"/>
    <lineage>
        <taxon>unclassified sequences</taxon>
        <taxon>metagenomes</taxon>
        <taxon>organismal metagenomes</taxon>
    </lineage>
</organism>
<gene>
    <name evidence="2" type="ORF">LEA_18202</name>
</gene>
<dbReference type="InterPro" id="IPR014710">
    <property type="entry name" value="RmlC-like_jellyroll"/>
</dbReference>
<dbReference type="Pfam" id="PF13545">
    <property type="entry name" value="HTH_Crp_2"/>
    <property type="match status" value="1"/>
</dbReference>
<dbReference type="Gene3D" id="2.60.120.10">
    <property type="entry name" value="Jelly Rolls"/>
    <property type="match status" value="1"/>
</dbReference>
<protein>
    <submittedName>
        <fullName evidence="2">Transcription regulator, CRP family</fullName>
    </submittedName>
</protein>
<evidence type="ECO:0000313" key="2">
    <source>
        <dbReference type="EMBL" id="EKC49824.1"/>
    </source>
</evidence>
<dbReference type="InterPro" id="IPR012318">
    <property type="entry name" value="HTH_CRP"/>
</dbReference>
<dbReference type="EMBL" id="AJWY01012479">
    <property type="protein sequence ID" value="EKC49824.1"/>
    <property type="molecule type" value="Genomic_DNA"/>
</dbReference>
<evidence type="ECO:0000259" key="1">
    <source>
        <dbReference type="Pfam" id="PF13545"/>
    </source>
</evidence>